<dbReference type="FunFam" id="3.30.70.3000:FF:000001">
    <property type="entry name" value="tRNA(His) guanylyltransferase"/>
    <property type="match status" value="1"/>
</dbReference>
<comment type="catalytic activity">
    <reaction evidence="13 14">
        <text>a 5'-end ribonucleotide-tRNA(His) + GTP + ATP + H2O = a 5'-end phospho-guanosine-ribonucleotide-tRNA(His) + AMP + 2 diphosphate + H(+)</text>
        <dbReference type="Rhea" id="RHEA:54564"/>
        <dbReference type="Rhea" id="RHEA-COMP:14193"/>
        <dbReference type="Rhea" id="RHEA-COMP:14917"/>
        <dbReference type="ChEBI" id="CHEBI:15377"/>
        <dbReference type="ChEBI" id="CHEBI:15378"/>
        <dbReference type="ChEBI" id="CHEBI:30616"/>
        <dbReference type="ChEBI" id="CHEBI:33019"/>
        <dbReference type="ChEBI" id="CHEBI:37565"/>
        <dbReference type="ChEBI" id="CHEBI:138282"/>
        <dbReference type="ChEBI" id="CHEBI:141847"/>
        <dbReference type="ChEBI" id="CHEBI:456215"/>
        <dbReference type="EC" id="2.7.7.79"/>
    </reaction>
</comment>
<evidence type="ECO:0000313" key="20">
    <source>
        <dbReference type="Proteomes" id="UP000320475"/>
    </source>
</evidence>
<evidence type="ECO:0000256" key="10">
    <source>
        <dbReference type="ARBA" id="ARBA00022842"/>
    </source>
</evidence>
<evidence type="ECO:0000256" key="6">
    <source>
        <dbReference type="ARBA" id="ARBA00022694"/>
    </source>
</evidence>
<feature type="binding site" evidence="15">
    <location>
        <begin position="29"/>
        <end position="34"/>
    </location>
    <ligand>
        <name>GTP</name>
        <dbReference type="ChEBI" id="CHEBI:37565"/>
    </ligand>
</feature>
<dbReference type="PIRSF" id="PIRSF028980">
    <property type="entry name" value="tRNAHis_guanylyltransferase"/>
    <property type="match status" value="1"/>
</dbReference>
<feature type="binding site" evidence="15">
    <location>
        <begin position="75"/>
        <end position="76"/>
    </location>
    <ligand>
        <name>GTP</name>
        <dbReference type="ChEBI" id="CHEBI:37565"/>
    </ligand>
</feature>
<organism evidence="19 20">
    <name type="scientific">Synchytrium endobioticum</name>
    <dbReference type="NCBI Taxonomy" id="286115"/>
    <lineage>
        <taxon>Eukaryota</taxon>
        <taxon>Fungi</taxon>
        <taxon>Fungi incertae sedis</taxon>
        <taxon>Chytridiomycota</taxon>
        <taxon>Chytridiomycota incertae sedis</taxon>
        <taxon>Chytridiomycetes</taxon>
        <taxon>Synchytriales</taxon>
        <taxon>Synchytriaceae</taxon>
        <taxon>Synchytrium</taxon>
    </lineage>
</organism>
<dbReference type="GO" id="GO:0000287">
    <property type="term" value="F:magnesium ion binding"/>
    <property type="evidence" value="ECO:0007669"/>
    <property type="project" value="UniProtKB-UniRule"/>
</dbReference>
<keyword evidence="11 14" id="KW-0342">GTP-binding</keyword>
<dbReference type="InterPro" id="IPR007537">
    <property type="entry name" value="tRNAHis_GuaTrfase_Thg1"/>
</dbReference>
<evidence type="ECO:0000256" key="2">
    <source>
        <dbReference type="ARBA" id="ARBA00010113"/>
    </source>
</evidence>
<dbReference type="Gene3D" id="3.30.70.3000">
    <property type="match status" value="1"/>
</dbReference>
<dbReference type="EC" id="2.7.7.79" evidence="3 14"/>
<evidence type="ECO:0000256" key="13">
    <source>
        <dbReference type="ARBA" id="ARBA00047281"/>
    </source>
</evidence>
<feature type="binding site" evidence="16">
    <location>
        <position position="30"/>
    </location>
    <ligand>
        <name>Mg(2+)</name>
        <dbReference type="ChEBI" id="CHEBI:18420"/>
        <label>1</label>
        <note>catalytic</note>
    </ligand>
</feature>
<evidence type="ECO:0000256" key="11">
    <source>
        <dbReference type="ARBA" id="ARBA00023134"/>
    </source>
</evidence>
<dbReference type="InterPro" id="IPR038469">
    <property type="entry name" value="tRNAHis_GuaTrfase_Thg1_sf"/>
</dbReference>
<feature type="binding site" evidence="16">
    <location>
        <position position="29"/>
    </location>
    <ligand>
        <name>Mg(2+)</name>
        <dbReference type="ChEBI" id="CHEBI:18420"/>
        <label>2</label>
        <note>catalytic</note>
    </ligand>
</feature>
<evidence type="ECO:0000259" key="18">
    <source>
        <dbReference type="Pfam" id="PF14413"/>
    </source>
</evidence>
<protein>
    <recommendedName>
        <fullName evidence="4 14">tRNA(His) guanylyltransferase</fullName>
        <ecNumber evidence="3 14">2.7.7.79</ecNumber>
    </recommendedName>
    <alternativeName>
        <fullName evidence="12 14">tRNA-histidine guanylyltransferase</fullName>
    </alternativeName>
</protein>
<evidence type="ECO:0000256" key="7">
    <source>
        <dbReference type="ARBA" id="ARBA00022695"/>
    </source>
</evidence>
<keyword evidence="6 14" id="KW-0819">tRNA processing</keyword>
<comment type="caution">
    <text evidence="19">The sequence shown here is derived from an EMBL/GenBank/DDBJ whole genome shotgun (WGS) entry which is preliminary data.</text>
</comment>
<evidence type="ECO:0000256" key="3">
    <source>
        <dbReference type="ARBA" id="ARBA00012511"/>
    </source>
</evidence>
<feature type="binding site" evidence="16">
    <location>
        <position position="76"/>
    </location>
    <ligand>
        <name>Mg(2+)</name>
        <dbReference type="ChEBI" id="CHEBI:18420"/>
        <label>1</label>
        <note>catalytic</note>
    </ligand>
</feature>
<dbReference type="GO" id="GO:0006400">
    <property type="term" value="P:tRNA modification"/>
    <property type="evidence" value="ECO:0007669"/>
    <property type="project" value="UniProtKB-UniRule"/>
</dbReference>
<reference evidence="19 20" key="1">
    <citation type="journal article" date="2019" name="Sci. Rep.">
        <title>Comparative genomics of chytrid fungi reveal insights into the obligate biotrophic and pathogenic lifestyle of Synchytrium endobioticum.</title>
        <authorList>
            <person name="van de Vossenberg B.T.L.H."/>
            <person name="Warris S."/>
            <person name="Nguyen H.D.T."/>
            <person name="van Gent-Pelzer M.P.E."/>
            <person name="Joly D.L."/>
            <person name="van de Geest H.C."/>
            <person name="Bonants P.J.M."/>
            <person name="Smith D.S."/>
            <person name="Levesque C.A."/>
            <person name="van der Lee T.A.J."/>
        </authorList>
    </citation>
    <scope>NUCLEOTIDE SEQUENCE [LARGE SCALE GENOMIC DNA]</scope>
    <source>
        <strain evidence="19 20">LEV6574</strain>
    </source>
</reference>
<evidence type="ECO:0000256" key="15">
    <source>
        <dbReference type="PIRSR" id="PIRSR028980-1"/>
    </source>
</evidence>
<name>A0A507D621_9FUNG</name>
<accession>A0A507D621</accession>
<evidence type="ECO:0000256" key="9">
    <source>
        <dbReference type="ARBA" id="ARBA00022741"/>
    </source>
</evidence>
<dbReference type="Pfam" id="PF14413">
    <property type="entry name" value="Thg1C"/>
    <property type="match status" value="1"/>
</dbReference>
<evidence type="ECO:0000259" key="17">
    <source>
        <dbReference type="Pfam" id="PF04446"/>
    </source>
</evidence>
<dbReference type="GO" id="GO:0005525">
    <property type="term" value="F:GTP binding"/>
    <property type="evidence" value="ECO:0007669"/>
    <property type="project" value="UniProtKB-UniRule"/>
</dbReference>
<dbReference type="InterPro" id="IPR025845">
    <property type="entry name" value="Thg1_C_dom"/>
</dbReference>
<evidence type="ECO:0000256" key="5">
    <source>
        <dbReference type="ARBA" id="ARBA00022679"/>
    </source>
</evidence>
<comment type="cofactor">
    <cofactor evidence="16">
        <name>Mg(2+)</name>
        <dbReference type="ChEBI" id="CHEBI:18420"/>
    </cofactor>
    <text evidence="16">Binds 2 magnesium ions per subunit.</text>
</comment>
<keyword evidence="10 14" id="KW-0460">Magnesium</keyword>
<evidence type="ECO:0000256" key="16">
    <source>
        <dbReference type="PIRSR" id="PIRSR028980-2"/>
    </source>
</evidence>
<dbReference type="AlphaFoldDB" id="A0A507D621"/>
<keyword evidence="5 14" id="KW-0808">Transferase</keyword>
<feature type="domain" description="Thg1 C-terminal" evidence="18">
    <location>
        <begin position="138"/>
        <end position="247"/>
    </location>
</feature>
<evidence type="ECO:0000256" key="8">
    <source>
        <dbReference type="ARBA" id="ARBA00022723"/>
    </source>
</evidence>
<dbReference type="OrthoDB" id="62560at2759"/>
<evidence type="ECO:0000256" key="4">
    <source>
        <dbReference type="ARBA" id="ARBA00015443"/>
    </source>
</evidence>
<gene>
    <name evidence="19" type="ORF">SeLEV6574_g02884</name>
</gene>
<sequence>MALTKFAYVRAFETSDCLLPNTYIIVRVDGHSFHRFSSEHGFAKPNDRRAIALANHAASHVMSHFPDILLAYGQSDEFSFCLSKRTTLYGRRQAKISSVLVSLFTSAYVLAWNQFMPDVHLKYPPSFDSRIVLYPCDRNLRDYFSWRQADCHINNLYNTAFWALVQDPKHPHTEKEAQNILKDTDSAAKNQLLFSQYNINYNNLPEIYRKGSVLVRKVHKVTEASKSLQHEVIRDRPVVVLDHCDIIGDHFWITNPQILA</sequence>
<dbReference type="Pfam" id="PF04446">
    <property type="entry name" value="Thg1"/>
    <property type="match status" value="1"/>
</dbReference>
<proteinExistence type="inferred from homology"/>
<comment type="function">
    <text evidence="1 14">Adds a GMP to the 5'-end of tRNA(His) after transcription and RNase P cleavage.</text>
</comment>
<feature type="domain" description="tRNAHis guanylyltransferase catalytic" evidence="17">
    <location>
        <begin position="7"/>
        <end position="135"/>
    </location>
</feature>
<evidence type="ECO:0000256" key="14">
    <source>
        <dbReference type="PIRNR" id="PIRNR028980"/>
    </source>
</evidence>
<evidence type="ECO:0000256" key="1">
    <source>
        <dbReference type="ARBA" id="ARBA00002939"/>
    </source>
</evidence>
<dbReference type="Proteomes" id="UP000320475">
    <property type="component" value="Unassembled WGS sequence"/>
</dbReference>
<dbReference type="PANTHER" id="PTHR12729">
    <property type="entry name" value="TRNA(HIS) GUANYLYLTRANSFERASE-RELATED"/>
    <property type="match status" value="1"/>
</dbReference>
<evidence type="ECO:0000256" key="12">
    <source>
        <dbReference type="ARBA" id="ARBA00032480"/>
    </source>
</evidence>
<dbReference type="GO" id="GO:0008193">
    <property type="term" value="F:tRNA guanylyltransferase activity"/>
    <property type="evidence" value="ECO:0007669"/>
    <property type="project" value="UniProtKB-UniRule"/>
</dbReference>
<dbReference type="PANTHER" id="PTHR12729:SF6">
    <property type="entry name" value="TRNA(HIS) GUANYLYLTRANSFERASE-RELATED"/>
    <property type="match status" value="1"/>
</dbReference>
<keyword evidence="9 14" id="KW-0547">Nucleotide-binding</keyword>
<comment type="similarity">
    <text evidence="2 14">Belongs to the tRNA(His) guanylyltransferase family.</text>
</comment>
<dbReference type="InterPro" id="IPR024956">
    <property type="entry name" value="tRNAHis_GuaTrfase_cat"/>
</dbReference>
<feature type="binding site" evidence="16">
    <location>
        <position position="29"/>
    </location>
    <ligand>
        <name>Mg(2+)</name>
        <dbReference type="ChEBI" id="CHEBI:18420"/>
        <label>1</label>
        <note>catalytic</note>
    </ligand>
</feature>
<dbReference type="VEuPathDB" id="FungiDB:SeMB42_g06851"/>
<feature type="binding site" evidence="16">
    <location>
        <position position="76"/>
    </location>
    <ligand>
        <name>Mg(2+)</name>
        <dbReference type="ChEBI" id="CHEBI:18420"/>
        <label>2</label>
        <note>catalytic</note>
    </ligand>
</feature>
<dbReference type="EMBL" id="QEAM01000087">
    <property type="protein sequence ID" value="TPX47029.1"/>
    <property type="molecule type" value="Genomic_DNA"/>
</dbReference>
<keyword evidence="7 14" id="KW-0548">Nucleotidyltransferase</keyword>
<keyword evidence="8 14" id="KW-0479">Metal-binding</keyword>
<evidence type="ECO:0000313" key="19">
    <source>
        <dbReference type="EMBL" id="TPX47029.1"/>
    </source>
</evidence>